<protein>
    <recommendedName>
        <fullName evidence="4">RRM domain-containing protein</fullName>
    </recommendedName>
</protein>
<dbReference type="Gramene" id="EFJ36748">
    <property type="protein sequence ID" value="EFJ36748"/>
    <property type="gene ID" value="SELMODRAFT_403402"/>
</dbReference>
<keyword evidence="3" id="KW-1185">Reference proteome</keyword>
<reference evidence="2 3" key="1">
    <citation type="journal article" date="2011" name="Science">
        <title>The Selaginella genome identifies genetic changes associated with the evolution of vascular plants.</title>
        <authorList>
            <person name="Banks J.A."/>
            <person name="Nishiyama T."/>
            <person name="Hasebe M."/>
            <person name="Bowman J.L."/>
            <person name="Gribskov M."/>
            <person name="dePamphilis C."/>
            <person name="Albert V.A."/>
            <person name="Aono N."/>
            <person name="Aoyama T."/>
            <person name="Ambrose B.A."/>
            <person name="Ashton N.W."/>
            <person name="Axtell M.J."/>
            <person name="Barker E."/>
            <person name="Barker M.S."/>
            <person name="Bennetzen J.L."/>
            <person name="Bonawitz N.D."/>
            <person name="Chapple C."/>
            <person name="Cheng C."/>
            <person name="Correa L.G."/>
            <person name="Dacre M."/>
            <person name="DeBarry J."/>
            <person name="Dreyer I."/>
            <person name="Elias M."/>
            <person name="Engstrom E.M."/>
            <person name="Estelle M."/>
            <person name="Feng L."/>
            <person name="Finet C."/>
            <person name="Floyd S.K."/>
            <person name="Frommer W.B."/>
            <person name="Fujita T."/>
            <person name="Gramzow L."/>
            <person name="Gutensohn M."/>
            <person name="Harholt J."/>
            <person name="Hattori M."/>
            <person name="Heyl A."/>
            <person name="Hirai T."/>
            <person name="Hiwatashi Y."/>
            <person name="Ishikawa M."/>
            <person name="Iwata M."/>
            <person name="Karol K.G."/>
            <person name="Koehler B."/>
            <person name="Kolukisaoglu U."/>
            <person name="Kubo M."/>
            <person name="Kurata T."/>
            <person name="Lalonde S."/>
            <person name="Li K."/>
            <person name="Li Y."/>
            <person name="Litt A."/>
            <person name="Lyons E."/>
            <person name="Manning G."/>
            <person name="Maruyama T."/>
            <person name="Michael T.P."/>
            <person name="Mikami K."/>
            <person name="Miyazaki S."/>
            <person name="Morinaga S."/>
            <person name="Murata T."/>
            <person name="Mueller-Roeber B."/>
            <person name="Nelson D.R."/>
            <person name="Obara M."/>
            <person name="Oguri Y."/>
            <person name="Olmstead R.G."/>
            <person name="Onodera N."/>
            <person name="Petersen B.L."/>
            <person name="Pils B."/>
            <person name="Prigge M."/>
            <person name="Rensing S.A."/>
            <person name="Riano-Pachon D.M."/>
            <person name="Roberts A.W."/>
            <person name="Sato Y."/>
            <person name="Scheller H.V."/>
            <person name="Schulz B."/>
            <person name="Schulz C."/>
            <person name="Shakirov E.V."/>
            <person name="Shibagaki N."/>
            <person name="Shinohara N."/>
            <person name="Shippen D.E."/>
            <person name="Soerensen I."/>
            <person name="Sotooka R."/>
            <person name="Sugimoto N."/>
            <person name="Sugita M."/>
            <person name="Sumikawa N."/>
            <person name="Tanurdzic M."/>
            <person name="Theissen G."/>
            <person name="Ulvskov P."/>
            <person name="Wakazuki S."/>
            <person name="Weng J.K."/>
            <person name="Willats W.W."/>
            <person name="Wipf D."/>
            <person name="Wolf P.G."/>
            <person name="Yang L."/>
            <person name="Zimmer A.D."/>
            <person name="Zhu Q."/>
            <person name="Mitros T."/>
            <person name="Hellsten U."/>
            <person name="Loque D."/>
            <person name="Otillar R."/>
            <person name="Salamov A."/>
            <person name="Schmutz J."/>
            <person name="Shapiro H."/>
            <person name="Lindquist E."/>
            <person name="Lucas S."/>
            <person name="Rokhsar D."/>
            <person name="Grigoriev I.V."/>
        </authorList>
    </citation>
    <scope>NUCLEOTIDE SEQUENCE [LARGE SCALE GENOMIC DNA]</scope>
</reference>
<evidence type="ECO:0000313" key="3">
    <source>
        <dbReference type="Proteomes" id="UP000001514"/>
    </source>
</evidence>
<feature type="compositionally biased region" description="Polar residues" evidence="1">
    <location>
        <begin position="344"/>
        <end position="355"/>
    </location>
</feature>
<gene>
    <name evidence="2" type="ORF">SELMODRAFT_403402</name>
</gene>
<feature type="compositionally biased region" description="Basic and acidic residues" evidence="1">
    <location>
        <begin position="263"/>
        <end position="274"/>
    </location>
</feature>
<dbReference type="HOGENOM" id="CLU_449331_0_0_1"/>
<feature type="region of interest" description="Disordered" evidence="1">
    <location>
        <begin position="243"/>
        <end position="393"/>
    </location>
</feature>
<dbReference type="InParanoid" id="D8QRA7"/>
<sequence>MPDLPKAVAARFFEPAATAQAPDFFPGPAIKERSYSLVVRGLSKKHTCPEALQELADDILRKRFRFFPPCDDFVEKVFYCLHVEGDMAILVFYTELMAELLFQVCRDETSSPFSIAGKRFALERLYTANRQFEGHGNNVVNAVRSLEASSKFVYLSGLPPSWEDGDKLEAHFSGVLNRDLTSKVVGSVHVFPAAAYVEFTDRAAVEKLFYSCKLDGSITSDIDQNLVICCGVRTLPLSQEPFQVSEESDVSPASQQCRQRTARNLEERGWEKTGNENSFEQQIREETEKLSSVQQQESPGGLRSKNTKVRDCPSMQSESSLEQQGRQKGSNLEQQNREEPDKLSSVQQQESPTKTKNTKVRDRPSTEKQRSVRFDLGHAAQGKQQDRVPEARPLARVTSNIDRQVQHMQGHSGAGQRQVAERGLHQVSIMLGGFQRETFDSEQLKKLLVGLFRKHKNYTSEADLKFQVKWDAAADGGRVIFSSEDMANRLMEIYVRATEEFSLDDLKFSLFRPEGYQRPRAAYKTGASSSIYKVLQFDGCRVCPVAERQFRCALAEALATGGLLLCNTRRAGCERSDEQQGQVVCGWPGPEAIPASRADNSFHRQLAD</sequence>
<dbReference type="EMBL" id="GL377566">
    <property type="protein sequence ID" value="EFJ36748.1"/>
    <property type="molecule type" value="Genomic_DNA"/>
</dbReference>
<proteinExistence type="predicted"/>
<dbReference type="Proteomes" id="UP000001514">
    <property type="component" value="Unassembled WGS sequence"/>
</dbReference>
<name>D8QRA7_SELML</name>
<organism evidence="3">
    <name type="scientific">Selaginella moellendorffii</name>
    <name type="common">Spikemoss</name>
    <dbReference type="NCBI Taxonomy" id="88036"/>
    <lineage>
        <taxon>Eukaryota</taxon>
        <taxon>Viridiplantae</taxon>
        <taxon>Streptophyta</taxon>
        <taxon>Embryophyta</taxon>
        <taxon>Tracheophyta</taxon>
        <taxon>Lycopodiopsida</taxon>
        <taxon>Selaginellales</taxon>
        <taxon>Selaginellaceae</taxon>
        <taxon>Selaginella</taxon>
    </lineage>
</organism>
<accession>D8QRA7</accession>
<dbReference type="AlphaFoldDB" id="D8QRA7"/>
<evidence type="ECO:0008006" key="4">
    <source>
        <dbReference type="Google" id="ProtNLM"/>
    </source>
</evidence>
<evidence type="ECO:0000256" key="1">
    <source>
        <dbReference type="SAM" id="MobiDB-lite"/>
    </source>
</evidence>
<evidence type="ECO:0000313" key="2">
    <source>
        <dbReference type="EMBL" id="EFJ36748.1"/>
    </source>
</evidence>
<dbReference type="KEGG" id="smo:SELMODRAFT_403402"/>
<feature type="compositionally biased region" description="Basic and acidic residues" evidence="1">
    <location>
        <begin position="359"/>
        <end position="376"/>
    </location>
</feature>
<feature type="compositionally biased region" description="Polar residues" evidence="1">
    <location>
        <begin position="314"/>
        <end position="334"/>
    </location>
</feature>